<feature type="transmembrane region" description="Helical" evidence="7">
    <location>
        <begin position="375"/>
        <end position="395"/>
    </location>
</feature>
<dbReference type="EMBL" id="JAGFBR010000001">
    <property type="protein sequence ID" value="KAH0470442.1"/>
    <property type="molecule type" value="Genomic_DNA"/>
</dbReference>
<comment type="caution">
    <text evidence="8">The sequence shown here is derived from an EMBL/GenBank/DDBJ whole genome shotgun (WGS) entry which is preliminary data.</text>
</comment>
<evidence type="ECO:0000256" key="1">
    <source>
        <dbReference type="ARBA" id="ARBA00004141"/>
    </source>
</evidence>
<dbReference type="Pfam" id="PF00854">
    <property type="entry name" value="PTR2"/>
    <property type="match status" value="1"/>
</dbReference>
<keyword evidence="3 7" id="KW-0812">Transmembrane</keyword>
<dbReference type="GO" id="GO:0022857">
    <property type="term" value="F:transmembrane transporter activity"/>
    <property type="evidence" value="ECO:0007669"/>
    <property type="project" value="InterPro"/>
</dbReference>
<keyword evidence="5 7" id="KW-0472">Membrane</keyword>
<dbReference type="InterPro" id="IPR036259">
    <property type="entry name" value="MFS_trans_sf"/>
</dbReference>
<evidence type="ECO:0000256" key="7">
    <source>
        <dbReference type="SAM" id="Phobius"/>
    </source>
</evidence>
<feature type="transmembrane region" description="Helical" evidence="7">
    <location>
        <begin position="415"/>
        <end position="436"/>
    </location>
</feature>
<dbReference type="Proteomes" id="UP000775213">
    <property type="component" value="Unassembled WGS sequence"/>
</dbReference>
<sequence>MEERQSMAGYEREEEKKKNKKKKQLGGFRTMPFILANEICDRFATAGFNANMIQYLQNELHLPLIQATNTLTNFGGTASLTPIIGAVVADSFAGRFWTITVGSLIYQLGMIGVTISAILPVFRPPPCPLRSPSCHQASAWQQAFFYISLLLTAIGSGGLRPCVVAFGAEQFELDRPQPNGPKTGSSFFNFFFFSMGLSVLLALTVVVYIQDNVGWGLGFGIPTMAMFISVIVFVVGYPLYIRRKPGGSPMTRLAQVVVAAVRKRKLAMPADAELLYQDKELDADISIAGRLLHTDHLMFFDRAAIPTAGDISDTGRPHPWRLSTVHRVEELKSIIRMIPIWSVGILIITAASHNYTFTIIQANYMDRRLARNFDIPAATLSIFSVISMLLTLAIYDRLFVPFARRLTGHPNGISYLRRMAIGLAISLLSNLSAALVETRRRRAANAGNQLSVFWLVPQYAVHGVADGFSSVGHMEFLYDQAPESMRSTAAALFWLSASVGNYGGTLLVTLVGNLTKKTKQGNWLQNDINKGRLDYYYWLVAGLQVLNFGYYLLCARFYRFKPLEIAGAGAGEKSVDVELAEAGKGTLSCDGDE</sequence>
<dbReference type="GO" id="GO:0016020">
    <property type="term" value="C:membrane"/>
    <property type="evidence" value="ECO:0007669"/>
    <property type="project" value="UniProtKB-SubCell"/>
</dbReference>
<keyword evidence="9" id="KW-1185">Reference proteome</keyword>
<proteinExistence type="inferred from homology"/>
<comment type="similarity">
    <text evidence="2">Belongs to the major facilitator superfamily. Proton-dependent oligopeptide transporter (POT/PTR) (TC 2.A.17) family.</text>
</comment>
<keyword evidence="4 7" id="KW-1133">Transmembrane helix</keyword>
<feature type="region of interest" description="Disordered" evidence="6">
    <location>
        <begin position="1"/>
        <end position="23"/>
    </location>
</feature>
<evidence type="ECO:0000256" key="6">
    <source>
        <dbReference type="SAM" id="MobiDB-lite"/>
    </source>
</evidence>
<dbReference type="SUPFAM" id="SSF103473">
    <property type="entry name" value="MFS general substrate transporter"/>
    <property type="match status" value="1"/>
</dbReference>
<feature type="transmembrane region" description="Helical" evidence="7">
    <location>
        <begin position="492"/>
        <end position="515"/>
    </location>
</feature>
<organism evidence="8 9">
    <name type="scientific">Dendrobium chrysotoxum</name>
    <name type="common">Orchid</name>
    <dbReference type="NCBI Taxonomy" id="161865"/>
    <lineage>
        <taxon>Eukaryota</taxon>
        <taxon>Viridiplantae</taxon>
        <taxon>Streptophyta</taxon>
        <taxon>Embryophyta</taxon>
        <taxon>Tracheophyta</taxon>
        <taxon>Spermatophyta</taxon>
        <taxon>Magnoliopsida</taxon>
        <taxon>Liliopsida</taxon>
        <taxon>Asparagales</taxon>
        <taxon>Orchidaceae</taxon>
        <taxon>Epidendroideae</taxon>
        <taxon>Malaxideae</taxon>
        <taxon>Dendrobiinae</taxon>
        <taxon>Dendrobium</taxon>
    </lineage>
</organism>
<dbReference type="AlphaFoldDB" id="A0AAV7HND8"/>
<gene>
    <name evidence="8" type="ORF">IEQ34_000165</name>
</gene>
<evidence type="ECO:0000256" key="3">
    <source>
        <dbReference type="ARBA" id="ARBA00022692"/>
    </source>
</evidence>
<protein>
    <submittedName>
        <fullName evidence="8">Uncharacterized protein</fullName>
    </submittedName>
</protein>
<dbReference type="Gene3D" id="1.20.1250.20">
    <property type="entry name" value="MFS general substrate transporter like domains"/>
    <property type="match status" value="1"/>
</dbReference>
<name>A0AAV7HND8_DENCH</name>
<evidence type="ECO:0000313" key="8">
    <source>
        <dbReference type="EMBL" id="KAH0470442.1"/>
    </source>
</evidence>
<evidence type="ECO:0000256" key="4">
    <source>
        <dbReference type="ARBA" id="ARBA00022989"/>
    </source>
</evidence>
<evidence type="ECO:0000256" key="2">
    <source>
        <dbReference type="ARBA" id="ARBA00005982"/>
    </source>
</evidence>
<feature type="transmembrane region" description="Helical" evidence="7">
    <location>
        <begin position="143"/>
        <end position="166"/>
    </location>
</feature>
<feature type="compositionally biased region" description="Basic and acidic residues" evidence="6">
    <location>
        <begin position="1"/>
        <end position="17"/>
    </location>
</feature>
<evidence type="ECO:0000256" key="5">
    <source>
        <dbReference type="ARBA" id="ARBA00023136"/>
    </source>
</evidence>
<feature type="transmembrane region" description="Helical" evidence="7">
    <location>
        <begin position="215"/>
        <end position="240"/>
    </location>
</feature>
<evidence type="ECO:0000313" key="9">
    <source>
        <dbReference type="Proteomes" id="UP000775213"/>
    </source>
</evidence>
<dbReference type="PANTHER" id="PTHR11654">
    <property type="entry name" value="OLIGOPEPTIDE TRANSPORTER-RELATED"/>
    <property type="match status" value="1"/>
</dbReference>
<feature type="transmembrane region" description="Helical" evidence="7">
    <location>
        <begin position="535"/>
        <end position="553"/>
    </location>
</feature>
<feature type="transmembrane region" description="Helical" evidence="7">
    <location>
        <begin position="104"/>
        <end position="123"/>
    </location>
</feature>
<feature type="transmembrane region" description="Helical" evidence="7">
    <location>
        <begin position="187"/>
        <end position="209"/>
    </location>
</feature>
<reference evidence="8 9" key="1">
    <citation type="journal article" date="2021" name="Hortic Res">
        <title>Chromosome-scale assembly of the Dendrobium chrysotoxum genome enhances the understanding of orchid evolution.</title>
        <authorList>
            <person name="Zhang Y."/>
            <person name="Zhang G.Q."/>
            <person name="Zhang D."/>
            <person name="Liu X.D."/>
            <person name="Xu X.Y."/>
            <person name="Sun W.H."/>
            <person name="Yu X."/>
            <person name="Zhu X."/>
            <person name="Wang Z.W."/>
            <person name="Zhao X."/>
            <person name="Zhong W.Y."/>
            <person name="Chen H."/>
            <person name="Yin W.L."/>
            <person name="Huang T."/>
            <person name="Niu S.C."/>
            <person name="Liu Z.J."/>
        </authorList>
    </citation>
    <scope>NUCLEOTIDE SEQUENCE [LARGE SCALE GENOMIC DNA]</scope>
    <source>
        <strain evidence="8">Lindl</strain>
    </source>
</reference>
<comment type="subcellular location">
    <subcellularLocation>
        <location evidence="1">Membrane</location>
        <topology evidence="1">Multi-pass membrane protein</topology>
    </subcellularLocation>
</comment>
<accession>A0AAV7HND8</accession>
<dbReference type="InterPro" id="IPR000109">
    <property type="entry name" value="POT_fam"/>
</dbReference>